<evidence type="ECO:0000256" key="7">
    <source>
        <dbReference type="ARBA" id="ARBA00023163"/>
    </source>
</evidence>
<dbReference type="GO" id="GO:0004879">
    <property type="term" value="F:nuclear receptor activity"/>
    <property type="evidence" value="ECO:0007669"/>
    <property type="project" value="TreeGrafter"/>
</dbReference>
<dbReference type="Gene3D" id="1.10.565.10">
    <property type="entry name" value="Retinoid X Receptor"/>
    <property type="match status" value="1"/>
</dbReference>
<dbReference type="CDD" id="cd06916">
    <property type="entry name" value="NR_DBD_like"/>
    <property type="match status" value="1"/>
</dbReference>
<keyword evidence="2" id="KW-0479">Metal-binding</keyword>
<accession>A0A0K2TWN4</accession>
<keyword evidence="5" id="KW-0805">Transcription regulation</keyword>
<keyword evidence="4" id="KW-0862">Zinc</keyword>
<dbReference type="PROSITE" id="PS00031">
    <property type="entry name" value="NUCLEAR_REC_DBD_1"/>
    <property type="match status" value="1"/>
</dbReference>
<keyword evidence="8 11" id="KW-0675">Receptor</keyword>
<dbReference type="SMART" id="SM00399">
    <property type="entry name" value="ZnF_C4"/>
    <property type="match status" value="1"/>
</dbReference>
<evidence type="ECO:0000256" key="5">
    <source>
        <dbReference type="ARBA" id="ARBA00023015"/>
    </source>
</evidence>
<organism evidence="11">
    <name type="scientific">Lepeophtheirus salmonis</name>
    <name type="common">Salmon louse</name>
    <name type="synonym">Caligus salmonis</name>
    <dbReference type="NCBI Taxonomy" id="72036"/>
    <lineage>
        <taxon>Eukaryota</taxon>
        <taxon>Metazoa</taxon>
        <taxon>Ecdysozoa</taxon>
        <taxon>Arthropoda</taxon>
        <taxon>Crustacea</taxon>
        <taxon>Multicrustacea</taxon>
        <taxon>Hexanauplia</taxon>
        <taxon>Copepoda</taxon>
        <taxon>Siphonostomatoida</taxon>
        <taxon>Caligidae</taxon>
        <taxon>Lepeophtheirus</taxon>
    </lineage>
</organism>
<dbReference type="PROSITE" id="PS51030">
    <property type="entry name" value="NUCLEAR_REC_DBD_2"/>
    <property type="match status" value="1"/>
</dbReference>
<dbReference type="GO" id="GO:0030154">
    <property type="term" value="P:cell differentiation"/>
    <property type="evidence" value="ECO:0007669"/>
    <property type="project" value="TreeGrafter"/>
</dbReference>
<reference evidence="11" key="1">
    <citation type="submission" date="2014-05" db="EMBL/GenBank/DDBJ databases">
        <authorList>
            <person name="Chronopoulou M."/>
        </authorList>
    </citation>
    <scope>NUCLEOTIDE SEQUENCE</scope>
    <source>
        <tissue evidence="11">Whole organism</tissue>
    </source>
</reference>
<dbReference type="PANTHER" id="PTHR24082:SF473">
    <property type="entry name" value="ECDYSONE-INDUCED PROTEIN 75B, ISOFORM B"/>
    <property type="match status" value="1"/>
</dbReference>
<evidence type="ECO:0000256" key="2">
    <source>
        <dbReference type="ARBA" id="ARBA00022723"/>
    </source>
</evidence>
<dbReference type="AlphaFoldDB" id="A0A0K2TWN4"/>
<evidence type="ECO:0000256" key="8">
    <source>
        <dbReference type="ARBA" id="ARBA00023170"/>
    </source>
</evidence>
<sequence>MDLFSFSCFPPSSESSPMSIGLDIGELDSYLNNTFTSTPLELHHQNNLQHHQPQHIFPPPFDFPEYQIRNYHYQLSSTEGPINGIDYGYNLVNNNEIEDFTILNAVPLPESPIPSLIEVKEEPKKRKRRPEPMTDVCRICGDIAPPHNHYGAIACFSCRAFFGRTVHKGTQERFRCVRGNPDESGQCMITKATRTHCQFCRYRGCLSAGMKPSYVTTAEERLQKKKNSKRGKKLVIKLDIKEEIDYGDFPTFRVIADINIPLTSSGSYPTMCFMIEQNRRVEHRIQCRNFTWHSIAVGVSLMMELIRVGSKCLAPSNDIEIEVQFNENNKSIISGVTNIPNTDPVLRVNVSSVFSARVGLKEQLLETIGSKDYIVQKTPYPNMAQDTILSMKQVFTNPWGDGGLSRDCVNKFDNILEKMEKLNLDRKIECLLSVIPFFAGTDNPYETELLSKVQEEINMVLFQHVYESAGPRDGKTLFSKIMSIIVDLQEIVTLCRKKALDFKIASCGIS</sequence>
<dbReference type="GO" id="GO:0000122">
    <property type="term" value="P:negative regulation of transcription by RNA polymerase II"/>
    <property type="evidence" value="ECO:0007669"/>
    <property type="project" value="TreeGrafter"/>
</dbReference>
<name>A0A0K2TWN4_LEPSM</name>
<dbReference type="InterPro" id="IPR001628">
    <property type="entry name" value="Znf_hrmn_rcpt"/>
</dbReference>
<dbReference type="GO" id="GO:0008270">
    <property type="term" value="F:zinc ion binding"/>
    <property type="evidence" value="ECO:0007669"/>
    <property type="project" value="UniProtKB-KW"/>
</dbReference>
<evidence type="ECO:0000256" key="4">
    <source>
        <dbReference type="ARBA" id="ARBA00022833"/>
    </source>
</evidence>
<protein>
    <submittedName>
        <fullName evidence="11">Vitamin D3 receptorlike [Metaseiulus occidentalis]</fullName>
    </submittedName>
</protein>
<keyword evidence="3" id="KW-0863">Zinc-finger</keyword>
<dbReference type="Pfam" id="PF00105">
    <property type="entry name" value="zf-C4"/>
    <property type="match status" value="1"/>
</dbReference>
<evidence type="ECO:0000313" key="11">
    <source>
        <dbReference type="EMBL" id="CDW29796.1"/>
    </source>
</evidence>
<evidence type="ECO:0000256" key="1">
    <source>
        <dbReference type="ARBA" id="ARBA00008092"/>
    </source>
</evidence>
<evidence type="ECO:0000259" key="10">
    <source>
        <dbReference type="PROSITE" id="PS51030"/>
    </source>
</evidence>
<dbReference type="InterPro" id="IPR013088">
    <property type="entry name" value="Znf_NHR/GATA"/>
</dbReference>
<keyword evidence="9" id="KW-0539">Nucleus</keyword>
<comment type="similarity">
    <text evidence="1">Belongs to the nuclear hormone receptor family. NR1 subfamily.</text>
</comment>
<dbReference type="PANTHER" id="PTHR24082">
    <property type="entry name" value="NUCLEAR HORMONE RECEPTOR"/>
    <property type="match status" value="1"/>
</dbReference>
<evidence type="ECO:0000256" key="9">
    <source>
        <dbReference type="ARBA" id="ARBA00023242"/>
    </source>
</evidence>
<dbReference type="OrthoDB" id="5776485at2759"/>
<dbReference type="InterPro" id="IPR050234">
    <property type="entry name" value="Nuclear_hormone_rcpt_NR1"/>
</dbReference>
<dbReference type="GO" id="GO:0045944">
    <property type="term" value="P:positive regulation of transcription by RNA polymerase II"/>
    <property type="evidence" value="ECO:0007669"/>
    <property type="project" value="TreeGrafter"/>
</dbReference>
<keyword evidence="7" id="KW-0804">Transcription</keyword>
<evidence type="ECO:0000256" key="3">
    <source>
        <dbReference type="ARBA" id="ARBA00022771"/>
    </source>
</evidence>
<dbReference type="PRINTS" id="PR00047">
    <property type="entry name" value="STROIDFINGER"/>
</dbReference>
<dbReference type="Gene3D" id="3.30.50.10">
    <property type="entry name" value="Erythroid Transcription Factor GATA-1, subunit A"/>
    <property type="match status" value="1"/>
</dbReference>
<feature type="domain" description="Nuclear receptor" evidence="10">
    <location>
        <begin position="134"/>
        <end position="217"/>
    </location>
</feature>
<dbReference type="SUPFAM" id="SSF57716">
    <property type="entry name" value="Glucocorticoid receptor-like (DNA-binding domain)"/>
    <property type="match status" value="1"/>
</dbReference>
<dbReference type="InterPro" id="IPR035500">
    <property type="entry name" value="NHR-like_dom_sf"/>
</dbReference>
<dbReference type="SUPFAM" id="SSF48508">
    <property type="entry name" value="Nuclear receptor ligand-binding domain"/>
    <property type="match status" value="1"/>
</dbReference>
<evidence type="ECO:0000256" key="6">
    <source>
        <dbReference type="ARBA" id="ARBA00023125"/>
    </source>
</evidence>
<dbReference type="GO" id="GO:0000978">
    <property type="term" value="F:RNA polymerase II cis-regulatory region sequence-specific DNA binding"/>
    <property type="evidence" value="ECO:0007669"/>
    <property type="project" value="TreeGrafter"/>
</dbReference>
<keyword evidence="6" id="KW-0238">DNA-binding</keyword>
<dbReference type="EMBL" id="HACA01012435">
    <property type="protein sequence ID" value="CDW29796.1"/>
    <property type="molecule type" value="Transcribed_RNA"/>
</dbReference>
<dbReference type="GO" id="GO:0009755">
    <property type="term" value="P:hormone-mediated signaling pathway"/>
    <property type="evidence" value="ECO:0007669"/>
    <property type="project" value="TreeGrafter"/>
</dbReference>
<proteinExistence type="inferred from homology"/>